<evidence type="ECO:0000259" key="2">
    <source>
        <dbReference type="Pfam" id="PF06181"/>
    </source>
</evidence>
<accession>A0A2P2ECA3</accession>
<organism evidence="3 4">
    <name type="scientific">Candidatus Phycosocius bacilliformis</name>
    <dbReference type="NCBI Taxonomy" id="1445552"/>
    <lineage>
        <taxon>Bacteria</taxon>
        <taxon>Pseudomonadati</taxon>
        <taxon>Pseudomonadota</taxon>
        <taxon>Alphaproteobacteria</taxon>
        <taxon>Caulobacterales</taxon>
        <taxon>Caulobacterales incertae sedis</taxon>
        <taxon>Candidatus Phycosocius</taxon>
    </lineage>
</organism>
<reference evidence="3 4" key="1">
    <citation type="journal article" date="2018" name="Genome Announc.">
        <title>Draft Genome Sequence of "Candidatus Phycosocius bacilliformis," an Alphaproteobacterial Ectosymbiont of the Hydrocarbon-Producing Green Alga Botryococcus braunii.</title>
        <authorList>
            <person name="Tanabe Y."/>
            <person name="Yamaguchi H."/>
            <person name="Watanabe M.M."/>
        </authorList>
    </citation>
    <scope>NUCLEOTIDE SEQUENCE [LARGE SCALE GENOMIC DNA]</scope>
    <source>
        <strain evidence="3 4">BOTRYCO-2</strain>
    </source>
</reference>
<keyword evidence="1" id="KW-0812">Transmembrane</keyword>
<dbReference type="AlphaFoldDB" id="A0A2P2ECA3"/>
<dbReference type="OrthoDB" id="9787495at2"/>
<protein>
    <recommendedName>
        <fullName evidence="2">Urate oxidase N-terminal domain-containing protein</fullName>
    </recommendedName>
</protein>
<keyword evidence="1" id="KW-0472">Membrane</keyword>
<feature type="transmembrane region" description="Helical" evidence="1">
    <location>
        <begin position="12"/>
        <end position="28"/>
    </location>
</feature>
<proteinExistence type="predicted"/>
<name>A0A2P2ECA3_9PROT</name>
<comment type="caution">
    <text evidence="3">The sequence shown here is derived from an EMBL/GenBank/DDBJ whole genome shotgun (WGS) entry which is preliminary data.</text>
</comment>
<keyword evidence="4" id="KW-1185">Reference proteome</keyword>
<evidence type="ECO:0000313" key="4">
    <source>
        <dbReference type="Proteomes" id="UP000245086"/>
    </source>
</evidence>
<feature type="transmembrane region" description="Helical" evidence="1">
    <location>
        <begin position="94"/>
        <end position="115"/>
    </location>
</feature>
<keyword evidence="1" id="KW-1133">Transmembrane helix</keyword>
<evidence type="ECO:0000313" key="3">
    <source>
        <dbReference type="EMBL" id="GBF58685.1"/>
    </source>
</evidence>
<dbReference type="Proteomes" id="UP000245086">
    <property type="component" value="Unassembled WGS sequence"/>
</dbReference>
<gene>
    <name evidence="3" type="ORF">PbB2_02373</name>
</gene>
<feature type="domain" description="Urate oxidase N-terminal" evidence="2">
    <location>
        <begin position="134"/>
        <end position="198"/>
    </location>
</feature>
<feature type="transmembrane region" description="Helical" evidence="1">
    <location>
        <begin position="48"/>
        <end position="66"/>
    </location>
</feature>
<feature type="transmembrane region" description="Helical" evidence="1">
    <location>
        <begin position="135"/>
        <end position="155"/>
    </location>
</feature>
<dbReference type="Pfam" id="PF06181">
    <property type="entry name" value="Urate_ox_N"/>
    <property type="match status" value="1"/>
</dbReference>
<dbReference type="RefSeq" id="WP_108985542.1">
    <property type="nucleotide sequence ID" value="NZ_BFBR01000007.1"/>
</dbReference>
<dbReference type="InterPro" id="IPR010389">
    <property type="entry name" value="Urate_ox_N"/>
</dbReference>
<dbReference type="EMBL" id="BFBR01000007">
    <property type="protein sequence ID" value="GBF58685.1"/>
    <property type="molecule type" value="Genomic_DNA"/>
</dbReference>
<evidence type="ECO:0000256" key="1">
    <source>
        <dbReference type="SAM" id="Phobius"/>
    </source>
</evidence>
<sequence length="206" mass="22653">MGALLSNFRNTVIVSVVLAIALIAIFAGQPNNTAGNLHELLGHAAMRWLHVFFGILWIGLLYYFNFVQIRTMPKIPDELKPAVGKFIAPEALFWFRWAAVGTLVTGILVAGARGYLVQALTLNAGNGFALDDGHVFIGIGMWLAIIMFINVWFVIWPNQKIALGLVDAPAEAKPKAARTAMLFSRTNLLLSLPMLVAMSMRQTMWG</sequence>